<name>A0ABX1A4W4_9ACTN</name>
<protein>
    <recommendedName>
        <fullName evidence="4">Aminoglycoside phosphotransferase domain-containing protein</fullName>
    </recommendedName>
</protein>
<comment type="caution">
    <text evidence="2">The sequence shown here is derived from an EMBL/GenBank/DDBJ whole genome shotgun (WGS) entry which is preliminary data.</text>
</comment>
<evidence type="ECO:0000313" key="2">
    <source>
        <dbReference type="EMBL" id="NJP50047.1"/>
    </source>
</evidence>
<keyword evidence="3" id="KW-1185">Reference proteome</keyword>
<dbReference type="EMBL" id="JAATEM010000008">
    <property type="protein sequence ID" value="NJP50047.1"/>
    <property type="molecule type" value="Genomic_DNA"/>
</dbReference>
<feature type="region of interest" description="Disordered" evidence="1">
    <location>
        <begin position="405"/>
        <end position="433"/>
    </location>
</feature>
<organism evidence="2 3">
    <name type="scientific">Streptomyces composti</name>
    <dbReference type="NCBI Taxonomy" id="2720025"/>
    <lineage>
        <taxon>Bacteria</taxon>
        <taxon>Bacillati</taxon>
        <taxon>Actinomycetota</taxon>
        <taxon>Actinomycetes</taxon>
        <taxon>Kitasatosporales</taxon>
        <taxon>Streptomycetaceae</taxon>
        <taxon>Streptomyces</taxon>
    </lineage>
</organism>
<evidence type="ECO:0000256" key="1">
    <source>
        <dbReference type="SAM" id="MobiDB-lite"/>
    </source>
</evidence>
<dbReference type="RefSeq" id="WP_167992516.1">
    <property type="nucleotide sequence ID" value="NZ_JAATEM010000008.1"/>
</dbReference>
<dbReference type="Proteomes" id="UP000730591">
    <property type="component" value="Unassembled WGS sequence"/>
</dbReference>
<gene>
    <name evidence="2" type="ORF">HCJ93_08165</name>
</gene>
<sequence>MECFPSQSPHALRVFGLPEVDRALGDWLHANELELVDPELLETGQSGGRLVSAFLRELDQGQTGGMRIIKLVAPSPDAQAEPRNHKAALRSGLPGNAEFVGRHLVGLAGRPWRLGEYWVMFQEPAGDGKDPTVTLAALGRSARLPGLAAQIVKGLLSGWNPEDPQIDQGLTAAAFVRELLGARCEEDGPLRTWVRSRFGDGVHDCVWFAAEDRGPVLPNPLALGDGSPLVRLPVKLAARGRGHGDLHPGNIMVPVRDDAPEDAFWLIDLSRFSEGALLARDPVHLLLCLIADHYLPHLSEEARAELVGALTGTGAEAESRCAGLLIPQGLAALVVGVRTQLTDWAATRRVTQAWRAQWLLALQACALMFTGRERYPDGDRAWFFRLAAHACGAYLDLAGAERSGSPEVVIPGEPGGGSREKASRSGAAPRVSVVSQRTEPDAVAVSAPALVPDPAGGRLVVDVLKEIWTTLERPTRQVSGLSFGELQPEVVLFVRRRAQQLRTELTRAQMEAPPAAGAGALGRVKDLLHDVAAAAKPLHQFLVNPVLRMQTLTARQNPRQQDELADALGSLLDEVGGAIAAIARAS</sequence>
<evidence type="ECO:0000313" key="3">
    <source>
        <dbReference type="Proteomes" id="UP000730591"/>
    </source>
</evidence>
<evidence type="ECO:0008006" key="4">
    <source>
        <dbReference type="Google" id="ProtNLM"/>
    </source>
</evidence>
<accession>A0ABX1A4W4</accession>
<proteinExistence type="predicted"/>
<reference evidence="2 3" key="1">
    <citation type="submission" date="2020-03" db="EMBL/GenBank/DDBJ databases">
        <title>WGS of actinomycetes isolated from Thailand.</title>
        <authorList>
            <person name="Thawai C."/>
        </authorList>
    </citation>
    <scope>NUCLEOTIDE SEQUENCE [LARGE SCALE GENOMIC DNA]</scope>
    <source>
        <strain evidence="2 3">SBST2-5</strain>
    </source>
</reference>